<evidence type="ECO:0000256" key="3">
    <source>
        <dbReference type="ARBA" id="ARBA00005062"/>
    </source>
</evidence>
<evidence type="ECO:0000259" key="20">
    <source>
        <dbReference type="PROSITE" id="PS51671"/>
    </source>
</evidence>
<evidence type="ECO:0000256" key="17">
    <source>
        <dbReference type="PIRSR" id="PIRSR000098-2"/>
    </source>
</evidence>
<dbReference type="Pfam" id="PF03447">
    <property type="entry name" value="NAD_binding_3"/>
    <property type="match status" value="1"/>
</dbReference>
<dbReference type="EMBL" id="QVIA01000005">
    <property type="protein sequence ID" value="RGC33811.1"/>
    <property type="molecule type" value="Genomic_DNA"/>
</dbReference>
<evidence type="ECO:0000256" key="15">
    <source>
        <dbReference type="ARBA" id="ARBA00048841"/>
    </source>
</evidence>
<keyword evidence="12" id="KW-0520">NAD</keyword>
<evidence type="ECO:0000256" key="11">
    <source>
        <dbReference type="ARBA" id="ARBA00023002"/>
    </source>
</evidence>
<dbReference type="PROSITE" id="PS01042">
    <property type="entry name" value="HOMOSER_DHGENASE"/>
    <property type="match status" value="1"/>
</dbReference>
<evidence type="ECO:0000256" key="2">
    <source>
        <dbReference type="ARBA" id="ARBA00005056"/>
    </source>
</evidence>
<dbReference type="Gene3D" id="3.30.70.260">
    <property type="match status" value="1"/>
</dbReference>
<evidence type="ECO:0000256" key="1">
    <source>
        <dbReference type="ARBA" id="ARBA00001920"/>
    </source>
</evidence>
<dbReference type="Gene3D" id="3.40.50.720">
    <property type="entry name" value="NAD(P)-binding Rossmann-like Domain"/>
    <property type="match status" value="1"/>
</dbReference>
<comment type="catalytic activity">
    <reaction evidence="15">
        <text>L-homoserine + NADP(+) = L-aspartate 4-semialdehyde + NADPH + H(+)</text>
        <dbReference type="Rhea" id="RHEA:15761"/>
        <dbReference type="ChEBI" id="CHEBI:15378"/>
        <dbReference type="ChEBI" id="CHEBI:57476"/>
        <dbReference type="ChEBI" id="CHEBI:57783"/>
        <dbReference type="ChEBI" id="CHEBI:58349"/>
        <dbReference type="ChEBI" id="CHEBI:537519"/>
        <dbReference type="EC" id="1.1.1.3"/>
    </reaction>
    <physiologicalReaction direction="right-to-left" evidence="15">
        <dbReference type="Rhea" id="RHEA:15763"/>
    </physiologicalReaction>
</comment>
<dbReference type="GO" id="GO:0004412">
    <property type="term" value="F:homoserine dehydrogenase activity"/>
    <property type="evidence" value="ECO:0007669"/>
    <property type="project" value="UniProtKB-EC"/>
</dbReference>
<evidence type="ECO:0000256" key="13">
    <source>
        <dbReference type="ARBA" id="ARBA00023053"/>
    </source>
</evidence>
<keyword evidence="11 18" id="KW-0560">Oxidoreductase</keyword>
<proteinExistence type="inferred from homology"/>
<dbReference type="AlphaFoldDB" id="A0A3E2X0K5"/>
<dbReference type="SUPFAM" id="SSF55021">
    <property type="entry name" value="ACT-like"/>
    <property type="match status" value="1"/>
</dbReference>
<gene>
    <name evidence="21" type="ORF">DWX41_06275</name>
</gene>
<evidence type="ECO:0000313" key="22">
    <source>
        <dbReference type="Proteomes" id="UP000261111"/>
    </source>
</evidence>
<dbReference type="UniPathway" id="UPA00051">
    <property type="reaction ID" value="UER00465"/>
</dbReference>
<dbReference type="InterPro" id="IPR036291">
    <property type="entry name" value="NAD(P)-bd_dom_sf"/>
</dbReference>
<keyword evidence="9" id="KW-0479">Metal-binding</keyword>
<comment type="caution">
    <text evidence="21">The sequence shown here is derived from an EMBL/GenBank/DDBJ whole genome shotgun (WGS) entry which is preliminary data.</text>
</comment>
<dbReference type="UniPathway" id="UPA00050">
    <property type="reaction ID" value="UER00063"/>
</dbReference>
<dbReference type="SUPFAM" id="SSF55347">
    <property type="entry name" value="Glyceraldehyde-3-phosphate dehydrogenase-like, C-terminal domain"/>
    <property type="match status" value="1"/>
</dbReference>
<organism evidence="21 22">
    <name type="scientific">Hungatella hathewayi</name>
    <dbReference type="NCBI Taxonomy" id="154046"/>
    <lineage>
        <taxon>Bacteria</taxon>
        <taxon>Bacillati</taxon>
        <taxon>Bacillota</taxon>
        <taxon>Clostridia</taxon>
        <taxon>Lachnospirales</taxon>
        <taxon>Lachnospiraceae</taxon>
        <taxon>Hungatella</taxon>
    </lineage>
</organism>
<dbReference type="SUPFAM" id="SSF51735">
    <property type="entry name" value="NAD(P)-binding Rossmann-fold domains"/>
    <property type="match status" value="1"/>
</dbReference>
<evidence type="ECO:0000313" key="21">
    <source>
        <dbReference type="EMBL" id="RGC33811.1"/>
    </source>
</evidence>
<evidence type="ECO:0000256" key="16">
    <source>
        <dbReference type="PIRSR" id="PIRSR000098-1"/>
    </source>
</evidence>
<evidence type="ECO:0000256" key="6">
    <source>
        <dbReference type="ARBA" id="ARBA00013376"/>
    </source>
</evidence>
<dbReference type="PANTHER" id="PTHR43331:SF1">
    <property type="entry name" value="HOMOSERINE DEHYDROGENASE"/>
    <property type="match status" value="1"/>
</dbReference>
<feature type="domain" description="ACT" evidence="20">
    <location>
        <begin position="352"/>
        <end position="426"/>
    </location>
</feature>
<dbReference type="PANTHER" id="PTHR43331">
    <property type="entry name" value="HOMOSERINE DEHYDROGENASE"/>
    <property type="match status" value="1"/>
</dbReference>
<evidence type="ECO:0000256" key="14">
    <source>
        <dbReference type="ARBA" id="ARBA00023167"/>
    </source>
</evidence>
<sequence length="428" mass="47087">MMKGQKMKAALLGLGTVGTGVYKLIQRRSDIMERTIGAELEISRILVHDMSKKREGIDPSLLTDNWPEILADNDITIVIEVMGGIEPARTMILEALQAGRHVVTANKDLVAEYGRELLDAAEENQCDFLFEAAVAGGIPIIRPLKQCLAGNDISEVIGIVNGTTNYILTKMFEENMSFESALAKATELGYAEADPTADVEGLDAGRKVAIMASIAFHSRVVFKDVYTEGITRISSEDIAYAKEFDSVIKLLGVAHNTETGIEVGVYPMLLNKEHPLASVRDSFNAVFVHGDAVDDAMFYGRGAGELPTASAVVGDIIDVARDLQYGCMGRISCTCYRELPVKDFSEVRNKFFLRMQVKNQPGVLARIAQVFGDHKVSIARVVQKHVKENQAELVIVTEKVKEYHLQDALTGLKEMESILEISSIIREY</sequence>
<reference evidence="21 22" key="1">
    <citation type="submission" date="2018-08" db="EMBL/GenBank/DDBJ databases">
        <title>A genome reference for cultivated species of the human gut microbiota.</title>
        <authorList>
            <person name="Zou Y."/>
            <person name="Xue W."/>
            <person name="Luo G."/>
        </authorList>
    </citation>
    <scope>NUCLEOTIDE SEQUENCE [LARGE SCALE GENOMIC DNA]</scope>
    <source>
        <strain evidence="21 22">AF19-21</strain>
    </source>
</reference>
<dbReference type="InterPro" id="IPR019811">
    <property type="entry name" value="HDH_CS"/>
</dbReference>
<dbReference type="GO" id="GO:0009086">
    <property type="term" value="P:methionine biosynthetic process"/>
    <property type="evidence" value="ECO:0007669"/>
    <property type="project" value="UniProtKB-KW"/>
</dbReference>
<dbReference type="Gene3D" id="3.30.360.10">
    <property type="entry name" value="Dihydrodipicolinate Reductase, domain 2"/>
    <property type="match status" value="1"/>
</dbReference>
<evidence type="ECO:0000256" key="7">
    <source>
        <dbReference type="ARBA" id="ARBA00022605"/>
    </source>
</evidence>
<dbReference type="CDD" id="cd04881">
    <property type="entry name" value="ACT_HSDH-Hom"/>
    <property type="match status" value="1"/>
</dbReference>
<dbReference type="InterPro" id="IPR002912">
    <property type="entry name" value="ACT_dom"/>
</dbReference>
<evidence type="ECO:0000256" key="18">
    <source>
        <dbReference type="RuleBase" id="RU000579"/>
    </source>
</evidence>
<evidence type="ECO:0000256" key="10">
    <source>
        <dbReference type="ARBA" id="ARBA00022857"/>
    </source>
</evidence>
<dbReference type="FunFam" id="3.40.50.720:FF:000062">
    <property type="entry name" value="Homoserine dehydrogenase"/>
    <property type="match status" value="1"/>
</dbReference>
<accession>A0A3E2X0K5</accession>
<dbReference type="Pfam" id="PF01842">
    <property type="entry name" value="ACT"/>
    <property type="match status" value="1"/>
</dbReference>
<keyword evidence="7 18" id="KW-0028">Amino-acid biosynthesis</keyword>
<feature type="active site" description="Proton donor" evidence="16">
    <location>
        <position position="207"/>
    </location>
</feature>
<dbReference type="Pfam" id="PF00742">
    <property type="entry name" value="Homoserine_dh"/>
    <property type="match status" value="1"/>
</dbReference>
<feature type="binding site" evidence="17">
    <location>
        <begin position="12"/>
        <end position="19"/>
    </location>
    <ligand>
        <name>NADP(+)</name>
        <dbReference type="ChEBI" id="CHEBI:58349"/>
    </ligand>
</feature>
<feature type="binding site" evidence="17">
    <location>
        <position position="192"/>
    </location>
    <ligand>
        <name>L-homoserine</name>
        <dbReference type="ChEBI" id="CHEBI:57476"/>
    </ligand>
</feature>
<keyword evidence="10 17" id="KW-0521">NADP</keyword>
<dbReference type="GO" id="GO:0050661">
    <property type="term" value="F:NADP binding"/>
    <property type="evidence" value="ECO:0007669"/>
    <property type="project" value="InterPro"/>
</dbReference>
<evidence type="ECO:0000256" key="4">
    <source>
        <dbReference type="ARBA" id="ARBA00006753"/>
    </source>
</evidence>
<dbReference type="NCBIfam" id="NF004976">
    <property type="entry name" value="PRK06349.1"/>
    <property type="match status" value="1"/>
</dbReference>
<evidence type="ECO:0000256" key="5">
    <source>
        <dbReference type="ARBA" id="ARBA00013213"/>
    </source>
</evidence>
<dbReference type="InterPro" id="IPR016204">
    <property type="entry name" value="HDH"/>
</dbReference>
<dbReference type="InterPro" id="IPR005106">
    <property type="entry name" value="Asp/hSer_DH_NAD-bd"/>
</dbReference>
<dbReference type="GO" id="GO:0009088">
    <property type="term" value="P:threonine biosynthetic process"/>
    <property type="evidence" value="ECO:0007669"/>
    <property type="project" value="UniProtKB-UniPathway"/>
</dbReference>
<evidence type="ECO:0000256" key="19">
    <source>
        <dbReference type="RuleBase" id="RU004171"/>
    </source>
</evidence>
<dbReference type="PROSITE" id="PS51671">
    <property type="entry name" value="ACT"/>
    <property type="match status" value="1"/>
</dbReference>
<comment type="cofactor">
    <cofactor evidence="1">
        <name>a metal cation</name>
        <dbReference type="ChEBI" id="CHEBI:25213"/>
    </cofactor>
</comment>
<evidence type="ECO:0000256" key="8">
    <source>
        <dbReference type="ARBA" id="ARBA00022697"/>
    </source>
</evidence>
<evidence type="ECO:0000256" key="9">
    <source>
        <dbReference type="ARBA" id="ARBA00022723"/>
    </source>
</evidence>
<dbReference type="GO" id="GO:0046872">
    <property type="term" value="F:metal ion binding"/>
    <property type="evidence" value="ECO:0007669"/>
    <property type="project" value="UniProtKB-KW"/>
</dbReference>
<keyword evidence="14 18" id="KW-0486">Methionine biosynthesis</keyword>
<comment type="pathway">
    <text evidence="3 18">Amino-acid biosynthesis; L-methionine biosynthesis via de novo pathway; L-homoserine from L-aspartate: step 3/3.</text>
</comment>
<keyword evidence="8 18" id="KW-0791">Threonine biosynthesis</keyword>
<dbReference type="InterPro" id="IPR045865">
    <property type="entry name" value="ACT-like_dom_sf"/>
</dbReference>
<comment type="pathway">
    <text evidence="2 18">Amino-acid biosynthesis; L-threonine biosynthesis; L-threonine from L-aspartate: step 3/5.</text>
</comment>
<dbReference type="PIRSF" id="PIRSF000098">
    <property type="entry name" value="Homoser_dehydrog"/>
    <property type="match status" value="1"/>
</dbReference>
<dbReference type="Proteomes" id="UP000261111">
    <property type="component" value="Unassembled WGS sequence"/>
</dbReference>
<evidence type="ECO:0000256" key="12">
    <source>
        <dbReference type="ARBA" id="ARBA00023027"/>
    </source>
</evidence>
<dbReference type="EC" id="1.1.1.3" evidence="5 18"/>
<dbReference type="FunFam" id="3.30.360.10:FF:000005">
    <property type="entry name" value="Homoserine dehydrogenase"/>
    <property type="match status" value="1"/>
</dbReference>
<protein>
    <recommendedName>
        <fullName evidence="6 18">Homoserine dehydrogenase</fullName>
        <ecNumber evidence="5 18">1.1.1.3</ecNumber>
    </recommendedName>
</protein>
<dbReference type="InterPro" id="IPR001342">
    <property type="entry name" value="HDH_cat"/>
</dbReference>
<comment type="similarity">
    <text evidence="4 19">Belongs to the homoserine dehydrogenase family.</text>
</comment>
<feature type="binding site" evidence="17">
    <location>
        <position position="107"/>
    </location>
    <ligand>
        <name>NADPH</name>
        <dbReference type="ChEBI" id="CHEBI:57783"/>
    </ligand>
</feature>
<name>A0A3E2X0K5_9FIRM</name>
<keyword evidence="13" id="KW-0915">Sodium</keyword>